<name>A0A059ZXG9_ACICK</name>
<evidence type="ECO:0000259" key="5">
    <source>
        <dbReference type="Pfam" id="PF17384"/>
    </source>
</evidence>
<dbReference type="eggNOG" id="COG0779">
    <property type="taxonomic scope" value="Bacteria"/>
</dbReference>
<dbReference type="SUPFAM" id="SSF74942">
    <property type="entry name" value="YhbC-like, C-terminal domain"/>
    <property type="match status" value="1"/>
</dbReference>
<dbReference type="InterPro" id="IPR003728">
    <property type="entry name" value="Ribosome_maturation_RimP"/>
</dbReference>
<keyword evidence="2 3" id="KW-0690">Ribosome biogenesis</keyword>
<accession>A0A059ZXG9</accession>
<dbReference type="InterPro" id="IPR036847">
    <property type="entry name" value="RimP_C_sf"/>
</dbReference>
<dbReference type="PANTHER" id="PTHR33867">
    <property type="entry name" value="RIBOSOME MATURATION FACTOR RIMP"/>
    <property type="match status" value="1"/>
</dbReference>
<evidence type="ECO:0000256" key="3">
    <source>
        <dbReference type="HAMAP-Rule" id="MF_01077"/>
    </source>
</evidence>
<dbReference type="FunFam" id="3.30.300.70:FF:000001">
    <property type="entry name" value="Ribosome maturation factor RimP"/>
    <property type="match status" value="1"/>
</dbReference>
<dbReference type="KEGG" id="acz:Acaty_c2305"/>
<dbReference type="Proteomes" id="UP000005522">
    <property type="component" value="Chromosome"/>
</dbReference>
<comment type="function">
    <text evidence="3">Required for maturation of 30S ribosomal subunits.</text>
</comment>
<dbReference type="GO" id="GO:0000028">
    <property type="term" value="P:ribosomal small subunit assembly"/>
    <property type="evidence" value="ECO:0007669"/>
    <property type="project" value="TreeGrafter"/>
</dbReference>
<dbReference type="Gene3D" id="3.30.300.70">
    <property type="entry name" value="RimP-like superfamily, N-terminal"/>
    <property type="match status" value="1"/>
</dbReference>
<feature type="domain" description="Ribosome maturation factor RimP N-terminal" evidence="4">
    <location>
        <begin position="36"/>
        <end position="108"/>
    </location>
</feature>
<dbReference type="SUPFAM" id="SSF75420">
    <property type="entry name" value="YhbC-like, N-terminal domain"/>
    <property type="match status" value="1"/>
</dbReference>
<sequence length="176" mass="19627">MFFDDDIRMIRQKSGPSAHFLFLEGHGLEERLLEGIAEQAAAMGCGVVDVRLLRVGRSVTLQVFIEKDEGAVTIEDCAAVSRQLSVWLDVENPIAGAYRLEVSSPGLDRPLKREADFQRFVGALAEIELRGLRDGRRRWRGRLLLASPGSVALDVDGVRQEFLLAEILKAKLVPEW</sequence>
<evidence type="ECO:0000313" key="7">
    <source>
        <dbReference type="Proteomes" id="UP000005522"/>
    </source>
</evidence>
<dbReference type="InterPro" id="IPR035956">
    <property type="entry name" value="RimP_N_sf"/>
</dbReference>
<dbReference type="AlphaFoldDB" id="A0A059ZXG9"/>
<keyword evidence="1 3" id="KW-0963">Cytoplasm</keyword>
<dbReference type="GO" id="GO:0005829">
    <property type="term" value="C:cytosol"/>
    <property type="evidence" value="ECO:0007669"/>
    <property type="project" value="TreeGrafter"/>
</dbReference>
<dbReference type="GO" id="GO:0006412">
    <property type="term" value="P:translation"/>
    <property type="evidence" value="ECO:0007669"/>
    <property type="project" value="TreeGrafter"/>
</dbReference>
<dbReference type="InterPro" id="IPR028989">
    <property type="entry name" value="RimP_N"/>
</dbReference>
<dbReference type="CDD" id="cd01734">
    <property type="entry name" value="YlxS_C"/>
    <property type="match status" value="1"/>
</dbReference>
<organism evidence="6 7">
    <name type="scientific">Acidithiobacillus caldus (strain ATCC 51756 / DSM 8584 / KU)</name>
    <dbReference type="NCBI Taxonomy" id="637389"/>
    <lineage>
        <taxon>Bacteria</taxon>
        <taxon>Pseudomonadati</taxon>
        <taxon>Pseudomonadota</taxon>
        <taxon>Acidithiobacillia</taxon>
        <taxon>Acidithiobacillales</taxon>
        <taxon>Acidithiobacillaceae</taxon>
        <taxon>Acidithiobacillus</taxon>
    </lineage>
</organism>
<evidence type="ECO:0000256" key="1">
    <source>
        <dbReference type="ARBA" id="ARBA00022490"/>
    </source>
</evidence>
<dbReference type="Pfam" id="PF02576">
    <property type="entry name" value="RimP_N"/>
    <property type="match status" value="1"/>
</dbReference>
<comment type="subcellular location">
    <subcellularLocation>
        <location evidence="3">Cytoplasm</location>
    </subcellularLocation>
</comment>
<evidence type="ECO:0000256" key="2">
    <source>
        <dbReference type="ARBA" id="ARBA00022517"/>
    </source>
</evidence>
<gene>
    <name evidence="3" type="primary">rimP</name>
    <name evidence="6" type="ORF">Acaty_c2305</name>
</gene>
<evidence type="ECO:0000313" key="6">
    <source>
        <dbReference type="EMBL" id="AIA56158.1"/>
    </source>
</evidence>
<dbReference type="HAMAP" id="MF_01077">
    <property type="entry name" value="RimP"/>
    <property type="match status" value="1"/>
</dbReference>
<evidence type="ECO:0000259" key="4">
    <source>
        <dbReference type="Pfam" id="PF02576"/>
    </source>
</evidence>
<comment type="similarity">
    <text evidence="3">Belongs to the RimP family.</text>
</comment>
<dbReference type="EMBL" id="CP005986">
    <property type="protein sequence ID" value="AIA56158.1"/>
    <property type="molecule type" value="Genomic_DNA"/>
</dbReference>
<protein>
    <recommendedName>
        <fullName evidence="3">Ribosome maturation factor RimP</fullName>
    </recommendedName>
</protein>
<reference evidence="6 7" key="1">
    <citation type="journal article" date="2009" name="J. Bacteriol.">
        <title>Draft genome sequence of the extremely acidophilic bacterium Acidithiobacillus caldus ATCC 51756 reveals metabolic versatility in the genus Acidithiobacillus.</title>
        <authorList>
            <person name="Valdes J."/>
            <person name="Quatrini R."/>
            <person name="Hallberg K."/>
            <person name="Dopson M."/>
            <person name="Valenzuela P.D."/>
            <person name="Holmes D.S."/>
        </authorList>
    </citation>
    <scope>NUCLEOTIDE SEQUENCE [LARGE SCALE GENOMIC DNA]</scope>
    <source>
        <strain evidence="7">ATCC 51756 / DSM 8584 / KU</strain>
    </source>
</reference>
<feature type="domain" description="Ribosome maturation factor RimP C-terminal" evidence="5">
    <location>
        <begin position="111"/>
        <end position="176"/>
    </location>
</feature>
<dbReference type="Pfam" id="PF17384">
    <property type="entry name" value="DUF150_C"/>
    <property type="match status" value="1"/>
</dbReference>
<dbReference type="InterPro" id="IPR028998">
    <property type="entry name" value="RimP_C"/>
</dbReference>
<dbReference type="PANTHER" id="PTHR33867:SF1">
    <property type="entry name" value="RIBOSOME MATURATION FACTOR RIMP"/>
    <property type="match status" value="1"/>
</dbReference>
<dbReference type="HOGENOM" id="CLU_070525_2_2_6"/>
<proteinExistence type="inferred from homology"/>